<dbReference type="AlphaFoldDB" id="A0A640KRX0"/>
<dbReference type="VEuPathDB" id="TriTrypDB:LtaPh_3443000"/>
<dbReference type="SUPFAM" id="SSF48371">
    <property type="entry name" value="ARM repeat"/>
    <property type="match status" value="1"/>
</dbReference>
<gene>
    <name evidence="3" type="ORF">LtaPh_3443000</name>
</gene>
<organism evidence="3 4">
    <name type="scientific">Leishmania tarentolae</name>
    <name type="common">Sauroleishmania tarentolae</name>
    <dbReference type="NCBI Taxonomy" id="5689"/>
    <lineage>
        <taxon>Eukaryota</taxon>
        <taxon>Discoba</taxon>
        <taxon>Euglenozoa</taxon>
        <taxon>Kinetoplastea</taxon>
        <taxon>Metakinetoplastina</taxon>
        <taxon>Trypanosomatida</taxon>
        <taxon>Trypanosomatidae</taxon>
        <taxon>Leishmaniinae</taxon>
        <taxon>Leishmania</taxon>
        <taxon>lizard Leishmania</taxon>
    </lineage>
</organism>
<dbReference type="OrthoDB" id="1183224at2759"/>
<dbReference type="FunFam" id="1.25.10.10:FF:000334">
    <property type="entry name" value="Cell differentiation protein-like protein"/>
    <property type="match status" value="1"/>
</dbReference>
<name>A0A640KRX0_LEITA</name>
<reference evidence="3" key="1">
    <citation type="submission" date="2019-11" db="EMBL/GenBank/DDBJ databases">
        <title>Leishmania tarentolae CDS.</title>
        <authorList>
            <person name="Goto Y."/>
            <person name="Yamagishi J."/>
        </authorList>
    </citation>
    <scope>NUCLEOTIDE SEQUENCE [LARGE SCALE GENOMIC DNA]</scope>
    <source>
        <strain evidence="3">Parrot Tar II</strain>
    </source>
</reference>
<dbReference type="Pfam" id="PF04078">
    <property type="entry name" value="Rcd1"/>
    <property type="match status" value="1"/>
</dbReference>
<dbReference type="PANTHER" id="PTHR12262">
    <property type="entry name" value="CCR4-NOT TRANSCRIPTION COMPLEX SUBUNIT 9"/>
    <property type="match status" value="1"/>
</dbReference>
<comment type="similarity">
    <text evidence="1">Belongs to the CNOT9 family.</text>
</comment>
<dbReference type="InterPro" id="IPR016024">
    <property type="entry name" value="ARM-type_fold"/>
</dbReference>
<evidence type="ECO:0000256" key="2">
    <source>
        <dbReference type="SAM" id="MobiDB-lite"/>
    </source>
</evidence>
<feature type="compositionally biased region" description="Low complexity" evidence="2">
    <location>
        <begin position="158"/>
        <end position="180"/>
    </location>
</feature>
<dbReference type="InterPro" id="IPR007216">
    <property type="entry name" value="CNOT9"/>
</dbReference>
<dbReference type="GO" id="GO:0030014">
    <property type="term" value="C:CCR4-NOT complex"/>
    <property type="evidence" value="ECO:0007669"/>
    <property type="project" value="InterPro"/>
</dbReference>
<evidence type="ECO:0000313" key="4">
    <source>
        <dbReference type="Proteomes" id="UP000419144"/>
    </source>
</evidence>
<protein>
    <submittedName>
        <fullName evidence="3">Cell differentiation protein-like protein</fullName>
    </submittedName>
</protein>
<comment type="caution">
    <text evidence="3">The sequence shown here is derived from an EMBL/GenBank/DDBJ whole genome shotgun (WGS) entry which is preliminary data.</text>
</comment>
<keyword evidence="4" id="KW-1185">Reference proteome</keyword>
<dbReference type="Proteomes" id="UP000419144">
    <property type="component" value="Unassembled WGS sequence"/>
</dbReference>
<dbReference type="InterPro" id="IPR011989">
    <property type="entry name" value="ARM-like"/>
</dbReference>
<accession>A0A640KRX0</accession>
<evidence type="ECO:0000256" key="1">
    <source>
        <dbReference type="ARBA" id="ARBA00006385"/>
    </source>
</evidence>
<feature type="region of interest" description="Disordered" evidence="2">
    <location>
        <begin position="158"/>
        <end position="182"/>
    </location>
</feature>
<evidence type="ECO:0000313" key="3">
    <source>
        <dbReference type="EMBL" id="GET92510.1"/>
    </source>
</evidence>
<dbReference type="EMBL" id="BLBS01000054">
    <property type="protein sequence ID" value="GET92510.1"/>
    <property type="molecule type" value="Genomic_DNA"/>
</dbReference>
<proteinExistence type="inferred from homology"/>
<dbReference type="GO" id="GO:0006402">
    <property type="term" value="P:mRNA catabolic process"/>
    <property type="evidence" value="ECO:0007669"/>
    <property type="project" value="InterPro"/>
</dbReference>
<feature type="region of interest" description="Disordered" evidence="2">
    <location>
        <begin position="96"/>
        <end position="127"/>
    </location>
</feature>
<sequence>MSFPIAPIPVPGLQSLLSLHFGVSCTVSDCHVLPPLVSRFSYTLSLTSSWVPLRRRRIALKRKKGTKTHKNRNEVVIVSVRPPPSSTPLSLLTPPPPTHTHIHSAPHSRGSSTNRLSPDNMDAPAAYPSWEEENDDMAKLGYRQQRFTQAGYSRFPVAQAQQRPQPQQQPQPQQAALPQQVTRLEPSQYPDVVREMLMHIQNLYHQDTRERAILTLSKKREKFTLLGPTLWYSVGVMAIFLQEIVSMYPLLSTPSSAPVKPIINRVSSVLTLLQVIAQHDASRRPFMESNICLFLYPFLRATPAERSEVLRLTSLGVIGALVKADDPAIISYLLNTEIFPICLKIMEQAIEISKIISTFIIQKLLMSDQGLVYACQNPSRFTAVADVLHRMVAEKGQQNEHVCGPRLLKHIIRCYLRLSENARAREALPKILPEELRNNTFQEYLDEDINMRKWLLQLLVNIGDEGARRISETAKHAQ</sequence>
<dbReference type="Gene3D" id="1.25.10.10">
    <property type="entry name" value="Leucine-rich Repeat Variant"/>
    <property type="match status" value="1"/>
</dbReference>